<dbReference type="EMBL" id="BAAADO010000003">
    <property type="protein sequence ID" value="GAA0489836.1"/>
    <property type="molecule type" value="Genomic_DNA"/>
</dbReference>
<proteinExistence type="predicted"/>
<dbReference type="PANTHER" id="PTHR45947:SF14">
    <property type="entry name" value="SLL1723 PROTEIN"/>
    <property type="match status" value="1"/>
</dbReference>
<dbReference type="Gene3D" id="3.40.50.2000">
    <property type="entry name" value="Glycogen Phosphorylase B"/>
    <property type="match status" value="2"/>
</dbReference>
<keyword evidence="2" id="KW-1185">Reference proteome</keyword>
<sequence length="336" mass="39192">MDSLKALHIPYGSPMIELCKALQKKGIDATSCHFYDNKFKFKPDVSLHLNRKNNKEREIVLERFFQEAMKNYDIFHFHFGETFFSDKRDLPILKQAGKKLVVHHHGSDIRMYSLAKKNNPYVRVKPEWTEEKITENVRTLSHYIDHAIVQDPELEEYIKHTYKHTHIIPHTVDTSKFIPEYPEGKKVPLIVHAPTMRDLKGTEFILHAVRELKRMGLIFQFQLIENKTYDQTKRLLSQADIVIDQLRIGASGFISSEAMAHGKPVICFIRDDLVSKYPSDLPIVNANPSNLIYELKRLLDNPQIWSELGKQGRSYIEKHHSASVVADRYINIYKQL</sequence>
<comment type="caution">
    <text evidence="1">The sequence shown here is derived from an EMBL/GenBank/DDBJ whole genome shotgun (WGS) entry which is preliminary data.</text>
</comment>
<name>A0ABP3KZ83_9BACI</name>
<dbReference type="InterPro" id="IPR050194">
    <property type="entry name" value="Glycosyltransferase_grp1"/>
</dbReference>
<dbReference type="Proteomes" id="UP001500880">
    <property type="component" value="Unassembled WGS sequence"/>
</dbReference>
<gene>
    <name evidence="1" type="ORF">GCM10008986_14680</name>
</gene>
<evidence type="ECO:0000313" key="2">
    <source>
        <dbReference type="Proteomes" id="UP001500880"/>
    </source>
</evidence>
<dbReference type="SUPFAM" id="SSF53756">
    <property type="entry name" value="UDP-Glycosyltransferase/glycogen phosphorylase"/>
    <property type="match status" value="1"/>
</dbReference>
<dbReference type="CDD" id="cd03801">
    <property type="entry name" value="GT4_PimA-like"/>
    <property type="match status" value="1"/>
</dbReference>
<evidence type="ECO:0000313" key="1">
    <source>
        <dbReference type="EMBL" id="GAA0489836.1"/>
    </source>
</evidence>
<accession>A0ABP3KZ83</accession>
<protein>
    <submittedName>
        <fullName evidence="1">Glycosyltransferase family 4 protein</fullName>
    </submittedName>
</protein>
<reference evidence="2" key="1">
    <citation type="journal article" date="2019" name="Int. J. Syst. Evol. Microbiol.">
        <title>The Global Catalogue of Microorganisms (GCM) 10K type strain sequencing project: providing services to taxonomists for standard genome sequencing and annotation.</title>
        <authorList>
            <consortium name="The Broad Institute Genomics Platform"/>
            <consortium name="The Broad Institute Genome Sequencing Center for Infectious Disease"/>
            <person name="Wu L."/>
            <person name="Ma J."/>
        </authorList>
    </citation>
    <scope>NUCLEOTIDE SEQUENCE [LARGE SCALE GENOMIC DNA]</scope>
    <source>
        <strain evidence="2">JCM 12389</strain>
    </source>
</reference>
<organism evidence="1 2">
    <name type="scientific">Salinibacillus aidingensis</name>
    <dbReference type="NCBI Taxonomy" id="237684"/>
    <lineage>
        <taxon>Bacteria</taxon>
        <taxon>Bacillati</taxon>
        <taxon>Bacillota</taxon>
        <taxon>Bacilli</taxon>
        <taxon>Bacillales</taxon>
        <taxon>Bacillaceae</taxon>
        <taxon>Salinibacillus</taxon>
    </lineage>
</organism>
<dbReference type="RefSeq" id="WP_343839308.1">
    <property type="nucleotide sequence ID" value="NZ_BAAADO010000003.1"/>
</dbReference>
<dbReference type="PANTHER" id="PTHR45947">
    <property type="entry name" value="SULFOQUINOVOSYL TRANSFERASE SQD2"/>
    <property type="match status" value="1"/>
</dbReference>